<gene>
    <name evidence="1" type="ORF">HNR14_001914</name>
</gene>
<sequence length="29" mass="3309">MQLQGFDGEREPTGVEISPWVHDVTDIDH</sequence>
<dbReference type="Proteomes" id="UP000521075">
    <property type="component" value="Unassembled WGS sequence"/>
</dbReference>
<reference evidence="1 2" key="1">
    <citation type="submission" date="2020-07" db="EMBL/GenBank/DDBJ databases">
        <title>Sequencing the genomes of 1000 actinobacteria strains.</title>
        <authorList>
            <person name="Klenk H.-P."/>
        </authorList>
    </citation>
    <scope>NUCLEOTIDE SEQUENCE [LARGE SCALE GENOMIC DNA]</scope>
    <source>
        <strain evidence="1 2">DSM 15166</strain>
    </source>
</reference>
<keyword evidence="2" id="KW-1185">Reference proteome</keyword>
<dbReference type="EMBL" id="JACCHJ010000001">
    <property type="protein sequence ID" value="NYK10033.1"/>
    <property type="molecule type" value="Genomic_DNA"/>
</dbReference>
<accession>A0A853DQZ0</accession>
<evidence type="ECO:0000313" key="2">
    <source>
        <dbReference type="Proteomes" id="UP000521075"/>
    </source>
</evidence>
<comment type="caution">
    <text evidence="1">The sequence shown here is derived from an EMBL/GenBank/DDBJ whole genome shotgun (WGS) entry which is preliminary data.</text>
</comment>
<name>A0A853DQZ0_9MICO</name>
<proteinExistence type="predicted"/>
<organism evidence="1 2">
    <name type="scientific">Leifsonia naganoensis</name>
    <dbReference type="NCBI Taxonomy" id="150025"/>
    <lineage>
        <taxon>Bacteria</taxon>
        <taxon>Bacillati</taxon>
        <taxon>Actinomycetota</taxon>
        <taxon>Actinomycetes</taxon>
        <taxon>Micrococcales</taxon>
        <taxon>Microbacteriaceae</taxon>
        <taxon>Leifsonia</taxon>
    </lineage>
</organism>
<evidence type="ECO:0000313" key="1">
    <source>
        <dbReference type="EMBL" id="NYK10033.1"/>
    </source>
</evidence>
<protein>
    <submittedName>
        <fullName evidence="1">Uncharacterized protein</fullName>
    </submittedName>
</protein>
<dbReference type="AlphaFoldDB" id="A0A853DQZ0"/>